<proteinExistence type="predicted"/>
<organism evidence="1 2">
    <name type="scientific">Patagioenas fasciata monilis</name>
    <dbReference type="NCBI Taxonomy" id="372326"/>
    <lineage>
        <taxon>Eukaryota</taxon>
        <taxon>Metazoa</taxon>
        <taxon>Chordata</taxon>
        <taxon>Craniata</taxon>
        <taxon>Vertebrata</taxon>
        <taxon>Euteleostomi</taxon>
        <taxon>Archelosauria</taxon>
        <taxon>Archosauria</taxon>
        <taxon>Dinosauria</taxon>
        <taxon>Saurischia</taxon>
        <taxon>Theropoda</taxon>
        <taxon>Coelurosauria</taxon>
        <taxon>Aves</taxon>
        <taxon>Neognathae</taxon>
        <taxon>Neoaves</taxon>
        <taxon>Columbimorphae</taxon>
        <taxon>Columbiformes</taxon>
        <taxon>Columbidae</taxon>
        <taxon>Patagioenas</taxon>
    </lineage>
</organism>
<reference evidence="1 2" key="1">
    <citation type="submission" date="2016-02" db="EMBL/GenBank/DDBJ databases">
        <title>Band-tailed pigeon sequencing and assembly.</title>
        <authorList>
            <person name="Soares A.E."/>
            <person name="Novak B.J."/>
            <person name="Rice E.S."/>
            <person name="O'Connell B."/>
            <person name="Chang D."/>
            <person name="Weber S."/>
            <person name="Shapiro B."/>
        </authorList>
    </citation>
    <scope>NUCLEOTIDE SEQUENCE [LARGE SCALE GENOMIC DNA]</scope>
    <source>
        <strain evidence="1">BTP2013</strain>
        <tissue evidence="1">Blood</tissue>
    </source>
</reference>
<evidence type="ECO:0000313" key="2">
    <source>
        <dbReference type="Proteomes" id="UP000190648"/>
    </source>
</evidence>
<gene>
    <name evidence="1" type="ORF">AV530_016606</name>
</gene>
<accession>A0A1V4J343</accession>
<dbReference type="EMBL" id="LSYS01009367">
    <property type="protein sequence ID" value="OPJ66570.1"/>
    <property type="molecule type" value="Genomic_DNA"/>
</dbReference>
<protein>
    <submittedName>
        <fullName evidence="1">Uncharacterized protein</fullName>
    </submittedName>
</protein>
<dbReference type="Proteomes" id="UP000190648">
    <property type="component" value="Unassembled WGS sequence"/>
</dbReference>
<keyword evidence="2" id="KW-1185">Reference proteome</keyword>
<comment type="caution">
    <text evidence="1">The sequence shown here is derived from an EMBL/GenBank/DDBJ whole genome shotgun (WGS) entry which is preliminary data.</text>
</comment>
<evidence type="ECO:0000313" key="1">
    <source>
        <dbReference type="EMBL" id="OPJ66570.1"/>
    </source>
</evidence>
<sequence>MSILFIFYTGVSRCSFYIKTVLWLSSTIAARGYKHIRHLLDSGICFGAKKSRRLHAVQEATYKWIFPVANIMDCKES</sequence>
<name>A0A1V4J343_PATFA</name>
<dbReference type="AlphaFoldDB" id="A0A1V4J343"/>